<evidence type="ECO:0000256" key="1">
    <source>
        <dbReference type="SAM" id="MobiDB-lite"/>
    </source>
</evidence>
<protein>
    <submittedName>
        <fullName evidence="2">Uncharacterized protein</fullName>
    </submittedName>
</protein>
<dbReference type="EMBL" id="JAPFFF010000027">
    <property type="protein sequence ID" value="KAK8848129.1"/>
    <property type="molecule type" value="Genomic_DNA"/>
</dbReference>
<dbReference type="Proteomes" id="UP001470230">
    <property type="component" value="Unassembled WGS sequence"/>
</dbReference>
<reference evidence="2 3" key="1">
    <citation type="submission" date="2024-04" db="EMBL/GenBank/DDBJ databases">
        <title>Tritrichomonas musculus Genome.</title>
        <authorList>
            <person name="Alves-Ferreira E."/>
            <person name="Grigg M."/>
            <person name="Lorenzi H."/>
            <person name="Galac M."/>
        </authorList>
    </citation>
    <scope>NUCLEOTIDE SEQUENCE [LARGE SCALE GENOMIC DNA]</scope>
    <source>
        <strain evidence="2 3">EAF2021</strain>
    </source>
</reference>
<evidence type="ECO:0000313" key="3">
    <source>
        <dbReference type="Proteomes" id="UP001470230"/>
    </source>
</evidence>
<organism evidence="2 3">
    <name type="scientific">Tritrichomonas musculus</name>
    <dbReference type="NCBI Taxonomy" id="1915356"/>
    <lineage>
        <taxon>Eukaryota</taxon>
        <taxon>Metamonada</taxon>
        <taxon>Parabasalia</taxon>
        <taxon>Tritrichomonadida</taxon>
        <taxon>Tritrichomonadidae</taxon>
        <taxon>Tritrichomonas</taxon>
    </lineage>
</organism>
<keyword evidence="3" id="KW-1185">Reference proteome</keyword>
<accession>A0ABR2HKG7</accession>
<gene>
    <name evidence="2" type="ORF">M9Y10_019185</name>
</gene>
<feature type="region of interest" description="Disordered" evidence="1">
    <location>
        <begin position="1"/>
        <end position="26"/>
    </location>
</feature>
<comment type="caution">
    <text evidence="2">The sequence shown here is derived from an EMBL/GenBank/DDBJ whole genome shotgun (WGS) entry which is preliminary data.</text>
</comment>
<name>A0ABR2HKG7_9EUKA</name>
<sequence length="107" mass="12617">MSENMKIQAPSITKREMSTTFNRTSIGFPEQHNKRFHITIISNHNCKNLSNVYSIGNKPHKEFYIYRETSCPNDEKSRKESNKLLPKILQMQKKAEKDNQEDLIIFD</sequence>
<proteinExistence type="predicted"/>
<evidence type="ECO:0000313" key="2">
    <source>
        <dbReference type="EMBL" id="KAK8848129.1"/>
    </source>
</evidence>